<accession>A0A939M3W8</accession>
<dbReference type="EMBL" id="JAGEMI010000001">
    <property type="protein sequence ID" value="MBO1862128.1"/>
    <property type="molecule type" value="Genomic_DNA"/>
</dbReference>
<dbReference type="Proteomes" id="UP000664702">
    <property type="component" value="Chromosome"/>
</dbReference>
<dbReference type="EMBL" id="CP086136">
    <property type="protein sequence ID" value="UEM14987.1"/>
    <property type="molecule type" value="Genomic_DNA"/>
</dbReference>
<reference evidence="1" key="1">
    <citation type="submission" date="2021-03" db="EMBL/GenBank/DDBJ databases">
        <title>Whole Genome Sequence of Bradyrhizobium sp. Strain 144S4.</title>
        <authorList>
            <person name="Bromfield E.S.P."/>
            <person name="Cloutier S."/>
        </authorList>
    </citation>
    <scope>NUCLEOTIDE SEQUENCE [LARGE SCALE GENOMIC DNA]</scope>
    <source>
        <strain evidence="1">144S4</strain>
    </source>
</reference>
<reference evidence="2 3" key="2">
    <citation type="journal article" date="2022" name="Int. J. Syst. Evol. Microbiol.">
        <title>Strains of Bradyrhizobium barranii sp. nov. associated with legumes native to Canada are symbionts of soybeans and belong to different subspecies (subsp. barranii subsp. nov. and subsp. apii subsp. nov.) and symbiovars (sv. glycinearum and sv. septentrionale).</title>
        <authorList>
            <person name="Bromfield E.S.P."/>
            <person name="Cloutier S."/>
            <person name="Wasai-Hara S."/>
            <person name="Minamisawa K."/>
        </authorList>
    </citation>
    <scope>NUCLEOTIDE SEQUENCE [LARGE SCALE GENOMIC DNA]</scope>
    <source>
        <strain evidence="2 3">144S4</strain>
    </source>
</reference>
<evidence type="ECO:0000313" key="3">
    <source>
        <dbReference type="Proteomes" id="UP000664702"/>
    </source>
</evidence>
<protein>
    <submittedName>
        <fullName evidence="1">Uncharacterized protein</fullName>
    </submittedName>
</protein>
<sequence>MQIAINTAVLKSVHAMTEEEAGETIGQTRRVRINEDTLIEPERQKDEFTVEAPNLDDGLLFINLIDVHGASIADLAYDLKAGKFRRFESDTKPAASAKANPQADPGRDLGLALQIGNRTAVTTFLKHHPKGFYADLAKAQLEKIETEEAAAKKP</sequence>
<proteinExistence type="predicted"/>
<evidence type="ECO:0000313" key="1">
    <source>
        <dbReference type="EMBL" id="MBO1862128.1"/>
    </source>
</evidence>
<dbReference type="AlphaFoldDB" id="A0A939M3W8"/>
<dbReference type="RefSeq" id="WP_208084986.1">
    <property type="nucleotide sequence ID" value="NZ_CP086136.1"/>
</dbReference>
<dbReference type="KEGG" id="bban:J4G43_012615"/>
<name>A0A939M3W8_9BRAD</name>
<evidence type="ECO:0000313" key="2">
    <source>
        <dbReference type="EMBL" id="UEM14987.1"/>
    </source>
</evidence>
<organism evidence="1">
    <name type="scientific">Bradyrhizobium barranii subsp. barranii</name>
    <dbReference type="NCBI Taxonomy" id="2823807"/>
    <lineage>
        <taxon>Bacteria</taxon>
        <taxon>Pseudomonadati</taxon>
        <taxon>Pseudomonadota</taxon>
        <taxon>Alphaproteobacteria</taxon>
        <taxon>Hyphomicrobiales</taxon>
        <taxon>Nitrobacteraceae</taxon>
        <taxon>Bradyrhizobium</taxon>
        <taxon>Bradyrhizobium barranii</taxon>
    </lineage>
</organism>
<gene>
    <name evidence="2" type="ORF">J4G43_012615</name>
    <name evidence="1" type="ORF">J4G43_14735</name>
</gene>